<sequence length="67" mass="7582">MKMLFDGITIECTPSELIEFLSLKKDRSIAERLNETESSDTISAEQINMRVSEAPFRISTVESNVTQ</sequence>
<keyword evidence="2" id="KW-1185">Reference proteome</keyword>
<accession>A0A0M4G6G5</accession>
<name>A0A0M4G6G5_9BACI</name>
<dbReference type="Proteomes" id="UP000067625">
    <property type="component" value="Chromosome"/>
</dbReference>
<reference evidence="2" key="1">
    <citation type="submission" date="2015-08" db="EMBL/GenBank/DDBJ databases">
        <title>Genome sequencing project for genomic taxonomy and phylogenomics of Bacillus-like bacteria.</title>
        <authorList>
            <person name="Liu B."/>
            <person name="Wang J."/>
            <person name="Zhu Y."/>
            <person name="Liu G."/>
            <person name="Chen Q."/>
            <person name="Chen Z."/>
            <person name="Lan J."/>
            <person name="Che J."/>
            <person name="Ge C."/>
            <person name="Shi H."/>
            <person name="Pan Z."/>
            <person name="Liu X."/>
        </authorList>
    </citation>
    <scope>NUCLEOTIDE SEQUENCE [LARGE SCALE GENOMIC DNA]</scope>
    <source>
        <strain evidence="2">FJAT-4402</strain>
    </source>
</reference>
<gene>
    <name evidence="1" type="ORF">AM592_01785</name>
</gene>
<reference evidence="1 2" key="2">
    <citation type="journal article" date="2016" name="Int. J. Syst. Evol. Microbiol.">
        <title>Bacillus gobiensis sp. nov., isolated from a soil sample.</title>
        <authorList>
            <person name="Liu B."/>
            <person name="Liu G.H."/>
            <person name="Cetin S."/>
            <person name="Schumann P."/>
            <person name="Pan Z.Z."/>
            <person name="Chen Q.Q."/>
        </authorList>
    </citation>
    <scope>NUCLEOTIDE SEQUENCE [LARGE SCALE GENOMIC DNA]</scope>
    <source>
        <strain evidence="1 2">FJAT-4402</strain>
    </source>
</reference>
<dbReference type="RefSeq" id="WP_053602185.1">
    <property type="nucleotide sequence ID" value="NZ_CP012600.1"/>
</dbReference>
<evidence type="ECO:0000313" key="2">
    <source>
        <dbReference type="Proteomes" id="UP000067625"/>
    </source>
</evidence>
<dbReference type="PATRIC" id="fig|1441095.3.peg.376"/>
<dbReference type="AlphaFoldDB" id="A0A0M4G6G5"/>
<evidence type="ECO:0000313" key="1">
    <source>
        <dbReference type="EMBL" id="ALC80453.1"/>
    </source>
</evidence>
<dbReference type="EMBL" id="CP012600">
    <property type="protein sequence ID" value="ALC80453.1"/>
    <property type="molecule type" value="Genomic_DNA"/>
</dbReference>
<dbReference type="STRING" id="1441095.AM592_01785"/>
<organism evidence="1 2">
    <name type="scientific">Bacillus gobiensis</name>
    <dbReference type="NCBI Taxonomy" id="1441095"/>
    <lineage>
        <taxon>Bacteria</taxon>
        <taxon>Bacillati</taxon>
        <taxon>Bacillota</taxon>
        <taxon>Bacilli</taxon>
        <taxon>Bacillales</taxon>
        <taxon>Bacillaceae</taxon>
        <taxon>Bacillus</taxon>
    </lineage>
</organism>
<protein>
    <submittedName>
        <fullName evidence="1">Uncharacterized protein</fullName>
    </submittedName>
</protein>
<proteinExistence type="predicted"/>